<keyword evidence="3" id="KW-0067">ATP-binding</keyword>
<keyword evidence="2" id="KW-0547">Nucleotide-binding</keyword>
<evidence type="ECO:0000256" key="4">
    <source>
        <dbReference type="ARBA" id="ARBA00023125"/>
    </source>
</evidence>
<dbReference type="SMART" id="SM00533">
    <property type="entry name" value="MUTSd"/>
    <property type="match status" value="1"/>
</dbReference>
<reference evidence="7" key="1">
    <citation type="submission" date="2024-02" db="EMBL/GenBank/DDBJ databases">
        <authorList>
            <consortium name="ELIXIR-Norway"/>
            <consortium name="Elixir Norway"/>
        </authorList>
    </citation>
    <scope>NUCLEOTIDE SEQUENCE</scope>
</reference>
<dbReference type="InterPro" id="IPR007696">
    <property type="entry name" value="DNA_mismatch_repair_MutS_core"/>
</dbReference>
<dbReference type="Proteomes" id="UP001497512">
    <property type="component" value="Chromosome 5"/>
</dbReference>
<sequence length="810" mass="90308">MQMDPRQAELAAASGRSFFAVGLIENRAKEVGLAAFDLRTARLHLSQYIETSRSYQNTVTLLEYFDPSDIVIPSNSVLARSGMTGVDSIVANFTTATKVPLPRSCFDDTKGALLVQSLASKDTNMTSLEASHKQYYLCLGAAAGLLKWIENEKGITIVNHSIQVTVNGSIDHMSIDGISVRDLELVEPISVSSGQQKKRGCLFAMLNTTKTVGGTRLLRANLLQPLKDIETINARLDFLDELTSEEPIFFGLSQLLQKFPKNIDQILCQFCIKESKASGSESTHEKRTRSSQAFVFNIIALKEALEHLSKLTEVLADAKCSLLVNIRQKVCMNPNYNLLLQRIKEVIDETVIDSRARFMSRTQQCFAIKPGTDGLLDVARQIFCATSEAIHELAKEYREQQNLPNLKLPFNDKRGYYISIPVKDLKGIVLPSFFIQVTKQKGTIYCSTAELTSLNSRNLEAAANCYMRTEHCLQELTNQIREELGLLTLLSESVSVLDMMVNSFAHLITIQPPDSYSRPEFTEDGPLAIEGGRHPVLETMLSVDFVPNNTFLSEAANMLIVTGPNMSGKSTYLRQVALITILAHIGCYVPAKFASLRVVDRIFTRIGTEDNLELNSSTFMTEMRETAYLLENLTPRSLVVIDELGRGTSTSDGFAIAWSCCEYLLSTSAYVIFATHVQKLTELSTMYPNVTTCHFAVDISRNRLDFKFELKEGCSNIPHYGLHLSEVAGLPASVVSNARLVASSVAAEEMAQHEDGHAKYHQLHREYRVAKKLCCMRYANLSEEELCTELKKLKQSYLDDNSIDVYDETL</sequence>
<dbReference type="PIRSF" id="PIRSF005813">
    <property type="entry name" value="MSH2"/>
    <property type="match status" value="1"/>
</dbReference>
<dbReference type="InterPro" id="IPR036678">
    <property type="entry name" value="MutS_con_dom_sf"/>
</dbReference>
<dbReference type="InterPro" id="IPR027417">
    <property type="entry name" value="P-loop_NTPase"/>
</dbReference>
<dbReference type="SMART" id="SM00534">
    <property type="entry name" value="MUTSac"/>
    <property type="match status" value="1"/>
</dbReference>
<dbReference type="InterPro" id="IPR036187">
    <property type="entry name" value="DNA_mismatch_repair_MutS_sf"/>
</dbReference>
<evidence type="ECO:0000313" key="8">
    <source>
        <dbReference type="Proteomes" id="UP001497512"/>
    </source>
</evidence>
<proteinExistence type="inferred from homology"/>
<dbReference type="SUPFAM" id="SSF53150">
    <property type="entry name" value="DNA repair protein MutS, domain II"/>
    <property type="match status" value="1"/>
</dbReference>
<comment type="similarity">
    <text evidence="1">Belongs to the DNA mismatch repair MutS family.</text>
</comment>
<dbReference type="SUPFAM" id="SSF52540">
    <property type="entry name" value="P-loop containing nucleoside triphosphate hydrolases"/>
    <property type="match status" value="1"/>
</dbReference>
<dbReference type="PANTHER" id="PTHR11361">
    <property type="entry name" value="DNA MISMATCH REPAIR PROTEIN MUTS FAMILY MEMBER"/>
    <property type="match status" value="1"/>
</dbReference>
<dbReference type="PANTHER" id="PTHR11361:SF21">
    <property type="entry name" value="MUTS PROTEIN HOMOLOG 4"/>
    <property type="match status" value="1"/>
</dbReference>
<dbReference type="Pfam" id="PF00488">
    <property type="entry name" value="MutS_V"/>
    <property type="match status" value="1"/>
</dbReference>
<evidence type="ECO:0000259" key="6">
    <source>
        <dbReference type="PROSITE" id="PS00486"/>
    </source>
</evidence>
<organism evidence="7 8">
    <name type="scientific">Sphagnum troendelagicum</name>
    <dbReference type="NCBI Taxonomy" id="128251"/>
    <lineage>
        <taxon>Eukaryota</taxon>
        <taxon>Viridiplantae</taxon>
        <taxon>Streptophyta</taxon>
        <taxon>Embryophyta</taxon>
        <taxon>Bryophyta</taxon>
        <taxon>Sphagnophytina</taxon>
        <taxon>Sphagnopsida</taxon>
        <taxon>Sphagnales</taxon>
        <taxon>Sphagnaceae</taxon>
        <taxon>Sphagnum</taxon>
    </lineage>
</organism>
<evidence type="ECO:0000313" key="7">
    <source>
        <dbReference type="EMBL" id="CAK9226576.1"/>
    </source>
</evidence>
<dbReference type="InterPro" id="IPR011184">
    <property type="entry name" value="DNA_mismatch_repair_Msh2"/>
</dbReference>
<dbReference type="SUPFAM" id="SSF48334">
    <property type="entry name" value="DNA repair protein MutS, domain III"/>
    <property type="match status" value="1"/>
</dbReference>
<dbReference type="InterPro" id="IPR007861">
    <property type="entry name" value="DNA_mismatch_repair_MutS_clamp"/>
</dbReference>
<dbReference type="Gene3D" id="1.10.1420.10">
    <property type="match status" value="2"/>
</dbReference>
<evidence type="ECO:0000256" key="1">
    <source>
        <dbReference type="ARBA" id="ARBA00006271"/>
    </source>
</evidence>
<accession>A0ABP0UP67</accession>
<dbReference type="InterPro" id="IPR000432">
    <property type="entry name" value="DNA_mismatch_repair_MutS_C"/>
</dbReference>
<gene>
    <name evidence="7" type="ORF">CSSPTR1EN2_LOCUS18308</name>
</gene>
<feature type="domain" description="DNA mismatch repair proteins mutS family" evidence="6">
    <location>
        <begin position="637"/>
        <end position="653"/>
    </location>
</feature>
<keyword evidence="8" id="KW-1185">Reference proteome</keyword>
<evidence type="ECO:0000256" key="2">
    <source>
        <dbReference type="ARBA" id="ARBA00022741"/>
    </source>
</evidence>
<keyword evidence="4" id="KW-0238">DNA-binding</keyword>
<keyword evidence="5" id="KW-0469">Meiosis</keyword>
<dbReference type="PROSITE" id="PS00486">
    <property type="entry name" value="DNA_MISMATCH_REPAIR_2"/>
    <property type="match status" value="1"/>
</dbReference>
<dbReference type="EMBL" id="OZ019897">
    <property type="protein sequence ID" value="CAK9226576.1"/>
    <property type="molecule type" value="Genomic_DNA"/>
</dbReference>
<dbReference type="InterPro" id="IPR045076">
    <property type="entry name" value="MutS"/>
</dbReference>
<dbReference type="Pfam" id="PF05190">
    <property type="entry name" value="MutS_IV"/>
    <property type="match status" value="1"/>
</dbReference>
<protein>
    <recommendedName>
        <fullName evidence="6">DNA mismatch repair proteins mutS family domain-containing protein</fullName>
    </recommendedName>
</protein>
<dbReference type="Gene3D" id="3.40.50.300">
    <property type="entry name" value="P-loop containing nucleotide triphosphate hydrolases"/>
    <property type="match status" value="1"/>
</dbReference>
<dbReference type="Pfam" id="PF05192">
    <property type="entry name" value="MutS_III"/>
    <property type="match status" value="1"/>
</dbReference>
<evidence type="ECO:0000256" key="3">
    <source>
        <dbReference type="ARBA" id="ARBA00022840"/>
    </source>
</evidence>
<name>A0ABP0UP67_9BRYO</name>
<evidence type="ECO:0000256" key="5">
    <source>
        <dbReference type="ARBA" id="ARBA00023254"/>
    </source>
</evidence>
<dbReference type="Gene3D" id="3.30.420.110">
    <property type="entry name" value="MutS, connector domain"/>
    <property type="match status" value="1"/>
</dbReference>